<feature type="transmembrane region" description="Helical" evidence="7">
    <location>
        <begin position="247"/>
        <end position="270"/>
    </location>
</feature>
<feature type="transmembrane region" description="Helical" evidence="7">
    <location>
        <begin position="564"/>
        <end position="581"/>
    </location>
</feature>
<dbReference type="RefSeq" id="XP_022083276.1">
    <property type="nucleotide sequence ID" value="XM_022227584.1"/>
</dbReference>
<dbReference type="KEGG" id="aplc:110975248"/>
<feature type="domain" description="Major facilitator superfamily associated" evidence="8">
    <location>
        <begin position="53"/>
        <end position="588"/>
    </location>
</feature>
<organism evidence="9 11">
    <name type="scientific">Acanthaster planci</name>
    <name type="common">Crown-of-thorns starfish</name>
    <dbReference type="NCBI Taxonomy" id="133434"/>
    <lineage>
        <taxon>Eukaryota</taxon>
        <taxon>Metazoa</taxon>
        <taxon>Echinodermata</taxon>
        <taxon>Eleutherozoa</taxon>
        <taxon>Asterozoa</taxon>
        <taxon>Asteroidea</taxon>
        <taxon>Valvatacea</taxon>
        <taxon>Valvatida</taxon>
        <taxon>Acanthasteridae</taxon>
        <taxon>Acanthaster</taxon>
    </lineage>
</organism>
<feature type="transmembrane region" description="Helical" evidence="7">
    <location>
        <begin position="494"/>
        <end position="515"/>
    </location>
</feature>
<dbReference type="Proteomes" id="UP000694845">
    <property type="component" value="Unplaced"/>
</dbReference>
<accession>A0A8B7XTL9</accession>
<evidence type="ECO:0000313" key="9">
    <source>
        <dbReference type="Proteomes" id="UP000694845"/>
    </source>
</evidence>
<evidence type="ECO:0000259" key="8">
    <source>
        <dbReference type="Pfam" id="PF12832"/>
    </source>
</evidence>
<keyword evidence="5 7" id="KW-0472">Membrane</keyword>
<dbReference type="CTD" id="54842"/>
<comment type="subcellular location">
    <subcellularLocation>
        <location evidence="1">Membrane</location>
        <topology evidence="1">Multi-pass membrane protein</topology>
    </subcellularLocation>
</comment>
<feature type="transmembrane region" description="Helical" evidence="7">
    <location>
        <begin position="55"/>
        <end position="75"/>
    </location>
</feature>
<feature type="transmembrane region" description="Helical" evidence="7">
    <location>
        <begin position="521"/>
        <end position="543"/>
    </location>
</feature>
<dbReference type="SUPFAM" id="SSF103473">
    <property type="entry name" value="MFS general substrate transporter"/>
    <property type="match status" value="1"/>
</dbReference>
<feature type="region of interest" description="Disordered" evidence="6">
    <location>
        <begin position="622"/>
        <end position="686"/>
    </location>
</feature>
<gene>
    <name evidence="10 11 12" type="primary">LOC110975248</name>
</gene>
<dbReference type="PANTHER" id="PTHR16172">
    <property type="entry name" value="MAJOR FACILITATOR SUPERFAMILY DOMAIN-CONTAINING PROTEIN 6-LIKE"/>
    <property type="match status" value="1"/>
</dbReference>
<reference evidence="10 11" key="1">
    <citation type="submission" date="2025-04" db="UniProtKB">
        <authorList>
            <consortium name="RefSeq"/>
        </authorList>
    </citation>
    <scope>IDENTIFICATION</scope>
</reference>
<dbReference type="GO" id="GO:0005886">
    <property type="term" value="C:plasma membrane"/>
    <property type="evidence" value="ECO:0007669"/>
    <property type="project" value="TreeGrafter"/>
</dbReference>
<feature type="transmembrane region" description="Helical" evidence="7">
    <location>
        <begin position="434"/>
        <end position="454"/>
    </location>
</feature>
<sequence>MYYPDDDTLVIERKDVIRTTTNEDDSDTSSQTSSSRRYKGYCSGRLNPDLLLCKIFYFTFYGSYGSLYPLIAVYFKQLGLSPSQSGVLVGIRPFVEFCAAPMWGAVADTWRKAKAILLFSLLSWLVFTEAVAFVQPAPSTCVVINSTVHRNATLVVIGDSKSTGKEGSISNVEITKINVDHGGKAAVPGDGNEEQVRRDANDTASKIIVVPKPNTEVTISNTTTVNKASKEQRSVTVIKYTAEDRRLTFICLLLLMILGEFFSSPTITLADSATLGYLGHQRMEMYGRQRMFGSLAWGIFMFVEGFILDRTKTTKVECDGQVTMEEVNYLICFGTYAVMITCAFFVATQFQYKYRSLHEVITVGQSKYTTDKLQHVHGKGASEVIELENVKKTVGKFQRSSDEMSSGGDHNQDEDEPRYWEVLSLYASVRYGTVLYVVWFAGFGFGFLFTFLYWHLKDLGGPPTLFGVASIINHLSEVTGYFFSGWFIRKLGHIPVLCLGLSCFAVRFITVSYLVNPWGVLAVETLQGVTHALVWAASTSFIGSATSQKNRSSAQGILQGVYHGLGRGCGAIFGGVIISAYGSTVTFRSIGVTYVVVILIFAFIQYMESDTDDKKEDEDLNYVNDEEDDPEDIEDTPLLSQDEGTKAEKSDVTTAIDDDQNVNDDDGGEVRGDDIIENDQTPSPKE</sequence>
<evidence type="ECO:0000256" key="4">
    <source>
        <dbReference type="ARBA" id="ARBA00022989"/>
    </source>
</evidence>
<evidence type="ECO:0000256" key="6">
    <source>
        <dbReference type="SAM" id="MobiDB-lite"/>
    </source>
</evidence>
<name>A0A8B7XTL9_ACAPL</name>
<keyword evidence="4 7" id="KW-1133">Transmembrane helix</keyword>
<protein>
    <submittedName>
        <fullName evidence="10 11">Major facilitator superfamily domain-containing protein 6-like</fullName>
    </submittedName>
</protein>
<dbReference type="InterPro" id="IPR051717">
    <property type="entry name" value="MFS_MFSD6"/>
</dbReference>
<dbReference type="CDD" id="cd17335">
    <property type="entry name" value="MFS_MFSD6"/>
    <property type="match status" value="1"/>
</dbReference>
<feature type="transmembrane region" description="Helical" evidence="7">
    <location>
        <begin position="466"/>
        <end position="487"/>
    </location>
</feature>
<feature type="transmembrane region" description="Helical" evidence="7">
    <location>
        <begin position="587"/>
        <end position="606"/>
    </location>
</feature>
<dbReference type="OrthoDB" id="5989317at2759"/>
<keyword evidence="9" id="KW-1185">Reference proteome</keyword>
<feature type="transmembrane region" description="Helical" evidence="7">
    <location>
        <begin position="328"/>
        <end position="347"/>
    </location>
</feature>
<evidence type="ECO:0000313" key="12">
    <source>
        <dbReference type="RefSeq" id="XP_022083276.1"/>
    </source>
</evidence>
<dbReference type="PANTHER" id="PTHR16172:SF2">
    <property type="entry name" value="MAJOR FACILITATOR SUPERFAMILY DOMAIN-CONTAINING PROTEIN 6"/>
    <property type="match status" value="1"/>
</dbReference>
<evidence type="ECO:0000256" key="5">
    <source>
        <dbReference type="ARBA" id="ARBA00023136"/>
    </source>
</evidence>
<dbReference type="RefSeq" id="XP_022083262.1">
    <property type="nucleotide sequence ID" value="XM_022227570.1"/>
</dbReference>
<feature type="compositionally biased region" description="Acidic residues" evidence="6">
    <location>
        <begin position="622"/>
        <end position="635"/>
    </location>
</feature>
<feature type="transmembrane region" description="Helical" evidence="7">
    <location>
        <begin position="115"/>
        <end position="134"/>
    </location>
</feature>
<dbReference type="InterPro" id="IPR036259">
    <property type="entry name" value="MFS_trans_sf"/>
</dbReference>
<evidence type="ECO:0000256" key="2">
    <source>
        <dbReference type="ARBA" id="ARBA00005241"/>
    </source>
</evidence>
<dbReference type="Pfam" id="PF12832">
    <property type="entry name" value="MFS_1_like"/>
    <property type="match status" value="1"/>
</dbReference>
<dbReference type="Gene3D" id="1.20.1250.20">
    <property type="entry name" value="MFS general substrate transporter like domains"/>
    <property type="match status" value="2"/>
</dbReference>
<feature type="transmembrane region" description="Helical" evidence="7">
    <location>
        <begin position="291"/>
        <end position="308"/>
    </location>
</feature>
<dbReference type="OMA" id="AEMKCEE"/>
<dbReference type="InterPro" id="IPR024989">
    <property type="entry name" value="MFS_assoc_dom"/>
</dbReference>
<proteinExistence type="inferred from homology"/>
<evidence type="ECO:0000256" key="1">
    <source>
        <dbReference type="ARBA" id="ARBA00004141"/>
    </source>
</evidence>
<evidence type="ECO:0000256" key="7">
    <source>
        <dbReference type="SAM" id="Phobius"/>
    </source>
</evidence>
<dbReference type="AlphaFoldDB" id="A0A8B7XTL9"/>
<dbReference type="RefSeq" id="XP_022083271.1">
    <property type="nucleotide sequence ID" value="XM_022227579.1"/>
</dbReference>
<feature type="compositionally biased region" description="Acidic residues" evidence="6">
    <location>
        <begin position="656"/>
        <end position="667"/>
    </location>
</feature>
<evidence type="ECO:0000256" key="3">
    <source>
        <dbReference type="ARBA" id="ARBA00022692"/>
    </source>
</evidence>
<keyword evidence="3 7" id="KW-0812">Transmembrane</keyword>
<evidence type="ECO:0000313" key="10">
    <source>
        <dbReference type="RefSeq" id="XP_022083262.1"/>
    </source>
</evidence>
<dbReference type="GeneID" id="110975248"/>
<comment type="similarity">
    <text evidence="2">Belongs to the major facilitator superfamily. MFSD6 family.</text>
</comment>
<evidence type="ECO:0000313" key="11">
    <source>
        <dbReference type="RefSeq" id="XP_022083271.1"/>
    </source>
</evidence>